<evidence type="ECO:0000256" key="10">
    <source>
        <dbReference type="ARBA" id="ARBA00022840"/>
    </source>
</evidence>
<dbReference type="GO" id="GO:0006979">
    <property type="term" value="P:response to oxidative stress"/>
    <property type="evidence" value="ECO:0007669"/>
    <property type="project" value="UniProtKB-ARBA"/>
</dbReference>
<dbReference type="PANTHER" id="PTHR27002:SF729">
    <property type="entry name" value="CYSTEINE-RICH RECEPTOR-KINASE-LIKE PROTEIN"/>
    <property type="match status" value="1"/>
</dbReference>
<dbReference type="InterPro" id="IPR017441">
    <property type="entry name" value="Protein_kinase_ATP_BS"/>
</dbReference>
<evidence type="ECO:0000256" key="12">
    <source>
        <dbReference type="ARBA" id="ARBA00023136"/>
    </source>
</evidence>
<dbReference type="PROSITE" id="PS00108">
    <property type="entry name" value="PROTEIN_KINASE_ST"/>
    <property type="match status" value="1"/>
</dbReference>
<keyword evidence="12 18" id="KW-0472">Membrane</keyword>
<evidence type="ECO:0008006" key="24">
    <source>
        <dbReference type="Google" id="ProtNLM"/>
    </source>
</evidence>
<dbReference type="SUPFAM" id="SSF56112">
    <property type="entry name" value="Protein kinase-like (PK-like)"/>
    <property type="match status" value="1"/>
</dbReference>
<comment type="catalytic activity">
    <reaction evidence="15">
        <text>L-seryl-[protein] + ATP = O-phospho-L-seryl-[protein] + ADP + H(+)</text>
        <dbReference type="Rhea" id="RHEA:17989"/>
        <dbReference type="Rhea" id="RHEA-COMP:9863"/>
        <dbReference type="Rhea" id="RHEA-COMP:11604"/>
        <dbReference type="ChEBI" id="CHEBI:15378"/>
        <dbReference type="ChEBI" id="CHEBI:29999"/>
        <dbReference type="ChEBI" id="CHEBI:30616"/>
        <dbReference type="ChEBI" id="CHEBI:83421"/>
        <dbReference type="ChEBI" id="CHEBI:456216"/>
    </reaction>
</comment>
<keyword evidence="14" id="KW-0325">Glycoprotein</keyword>
<reference evidence="22 23" key="1">
    <citation type="submission" date="2024-03" db="EMBL/GenBank/DDBJ databases">
        <authorList>
            <person name="Martinez-Hernandez J."/>
        </authorList>
    </citation>
    <scope>NUCLEOTIDE SEQUENCE [LARGE SCALE GENOMIC DNA]</scope>
</reference>
<feature type="domain" description="Gnk2-homologous" evidence="21">
    <location>
        <begin position="33"/>
        <end position="137"/>
    </location>
</feature>
<keyword evidence="3" id="KW-0597">Phosphoprotein</keyword>
<evidence type="ECO:0000256" key="5">
    <source>
        <dbReference type="ARBA" id="ARBA00022692"/>
    </source>
</evidence>
<evidence type="ECO:0000259" key="20">
    <source>
        <dbReference type="PROSITE" id="PS50011"/>
    </source>
</evidence>
<evidence type="ECO:0000313" key="23">
    <source>
        <dbReference type="Proteomes" id="UP001497480"/>
    </source>
</evidence>
<dbReference type="PROSITE" id="PS50011">
    <property type="entry name" value="PROTEIN_KINASE_DOM"/>
    <property type="match status" value="1"/>
</dbReference>
<dbReference type="PROSITE" id="PS51473">
    <property type="entry name" value="GNK2"/>
    <property type="match status" value="2"/>
</dbReference>
<dbReference type="SMART" id="SM00220">
    <property type="entry name" value="S_TKc"/>
    <property type="match status" value="1"/>
</dbReference>
<comment type="catalytic activity">
    <reaction evidence="16">
        <text>L-threonyl-[protein] + ATP = O-phospho-L-threonyl-[protein] + ADP + H(+)</text>
        <dbReference type="Rhea" id="RHEA:46608"/>
        <dbReference type="Rhea" id="RHEA-COMP:11060"/>
        <dbReference type="Rhea" id="RHEA-COMP:11605"/>
        <dbReference type="ChEBI" id="CHEBI:15378"/>
        <dbReference type="ChEBI" id="CHEBI:30013"/>
        <dbReference type="ChEBI" id="CHEBI:30616"/>
        <dbReference type="ChEBI" id="CHEBI:61977"/>
        <dbReference type="ChEBI" id="CHEBI:456216"/>
    </reaction>
</comment>
<name>A0AAV1VTY1_LUPLU</name>
<gene>
    <name evidence="22" type="ORF">LLUT_LOCUS1463</name>
</gene>
<dbReference type="Proteomes" id="UP001497480">
    <property type="component" value="Unassembled WGS sequence"/>
</dbReference>
<dbReference type="InterPro" id="IPR008271">
    <property type="entry name" value="Ser/Thr_kinase_AS"/>
</dbReference>
<dbReference type="FunFam" id="3.30.430.20:FF:000003">
    <property type="entry name" value="Cysteine-rich RLK (RECEPTOR-like protein kinase) 10"/>
    <property type="match status" value="1"/>
</dbReference>
<keyword evidence="5 18" id="KW-0812">Transmembrane</keyword>
<dbReference type="GO" id="GO:0005886">
    <property type="term" value="C:plasma membrane"/>
    <property type="evidence" value="ECO:0007669"/>
    <property type="project" value="TreeGrafter"/>
</dbReference>
<evidence type="ECO:0000256" key="15">
    <source>
        <dbReference type="ARBA" id="ARBA00047558"/>
    </source>
</evidence>
<dbReference type="Gene3D" id="3.30.200.20">
    <property type="entry name" value="Phosphorylase Kinase, domain 1"/>
    <property type="match status" value="1"/>
</dbReference>
<evidence type="ECO:0000313" key="22">
    <source>
        <dbReference type="EMBL" id="CAL0300403.1"/>
    </source>
</evidence>
<accession>A0AAV1VTY1</accession>
<protein>
    <recommendedName>
        <fullName evidence="24">Cysteine-rich receptor-like protein kinase 10</fullName>
    </recommendedName>
</protein>
<evidence type="ECO:0000256" key="4">
    <source>
        <dbReference type="ARBA" id="ARBA00022679"/>
    </source>
</evidence>
<comment type="subcellular location">
    <subcellularLocation>
        <location evidence="1">Membrane</location>
        <topology evidence="1">Single-pass membrane protein</topology>
    </subcellularLocation>
</comment>
<keyword evidence="10 17" id="KW-0067">ATP-binding</keyword>
<evidence type="ECO:0000256" key="3">
    <source>
        <dbReference type="ARBA" id="ARBA00022553"/>
    </source>
</evidence>
<dbReference type="EMBL" id="CAXHTB010000001">
    <property type="protein sequence ID" value="CAL0300403.1"/>
    <property type="molecule type" value="Genomic_DNA"/>
</dbReference>
<feature type="chain" id="PRO_5043740798" description="Cysteine-rich receptor-like protein kinase 10" evidence="19">
    <location>
        <begin position="31"/>
        <end position="661"/>
    </location>
</feature>
<evidence type="ECO:0000256" key="14">
    <source>
        <dbReference type="ARBA" id="ARBA00023180"/>
    </source>
</evidence>
<dbReference type="CDD" id="cd23509">
    <property type="entry name" value="Gnk2-like"/>
    <property type="match status" value="2"/>
</dbReference>
<keyword evidence="23" id="KW-1185">Reference proteome</keyword>
<evidence type="ECO:0000256" key="8">
    <source>
        <dbReference type="ARBA" id="ARBA00022741"/>
    </source>
</evidence>
<evidence type="ECO:0000256" key="1">
    <source>
        <dbReference type="ARBA" id="ARBA00004167"/>
    </source>
</evidence>
<keyword evidence="6 19" id="KW-0732">Signal</keyword>
<keyword evidence="8 17" id="KW-0547">Nucleotide-binding</keyword>
<keyword evidence="9" id="KW-0418">Kinase</keyword>
<proteinExistence type="predicted"/>
<keyword evidence="7" id="KW-0677">Repeat</keyword>
<dbReference type="FunFam" id="3.30.430.20:FF:000002">
    <property type="entry name" value="Cysteine-rich receptor-like protein kinase 10"/>
    <property type="match status" value="1"/>
</dbReference>
<dbReference type="PROSITE" id="PS00107">
    <property type="entry name" value="PROTEIN_KINASE_ATP"/>
    <property type="match status" value="1"/>
</dbReference>
<dbReference type="GO" id="GO:0004674">
    <property type="term" value="F:protein serine/threonine kinase activity"/>
    <property type="evidence" value="ECO:0007669"/>
    <property type="project" value="UniProtKB-KW"/>
</dbReference>
<dbReference type="Gene3D" id="1.10.510.10">
    <property type="entry name" value="Transferase(Phosphotransferase) domain 1"/>
    <property type="match status" value="1"/>
</dbReference>
<keyword evidence="13" id="KW-0675">Receptor</keyword>
<dbReference type="InterPro" id="IPR011009">
    <property type="entry name" value="Kinase-like_dom_sf"/>
</dbReference>
<evidence type="ECO:0000256" key="19">
    <source>
        <dbReference type="SAM" id="SignalP"/>
    </source>
</evidence>
<dbReference type="PANTHER" id="PTHR27002">
    <property type="entry name" value="RECEPTOR-LIKE SERINE/THREONINE-PROTEIN KINASE SD1-8"/>
    <property type="match status" value="1"/>
</dbReference>
<dbReference type="GO" id="GO:0005524">
    <property type="term" value="F:ATP binding"/>
    <property type="evidence" value="ECO:0007669"/>
    <property type="project" value="UniProtKB-UniRule"/>
</dbReference>
<keyword evidence="4" id="KW-0808">Transferase</keyword>
<keyword evidence="2" id="KW-0723">Serine/threonine-protein kinase</keyword>
<dbReference type="InterPro" id="IPR001245">
    <property type="entry name" value="Ser-Thr/Tyr_kinase_cat_dom"/>
</dbReference>
<dbReference type="Pfam" id="PF01657">
    <property type="entry name" value="Stress-antifung"/>
    <property type="match status" value="2"/>
</dbReference>
<evidence type="ECO:0000256" key="18">
    <source>
        <dbReference type="SAM" id="Phobius"/>
    </source>
</evidence>
<dbReference type="InterPro" id="IPR002902">
    <property type="entry name" value="GNK2"/>
</dbReference>
<dbReference type="Pfam" id="PF07714">
    <property type="entry name" value="PK_Tyr_Ser-Thr"/>
    <property type="match status" value="1"/>
</dbReference>
<feature type="domain" description="Gnk2-homologous" evidence="21">
    <location>
        <begin position="141"/>
        <end position="251"/>
    </location>
</feature>
<feature type="signal peptide" evidence="19">
    <location>
        <begin position="1"/>
        <end position="30"/>
    </location>
</feature>
<dbReference type="CDD" id="cd14066">
    <property type="entry name" value="STKc_IRAK"/>
    <property type="match status" value="1"/>
</dbReference>
<keyword evidence="11 18" id="KW-1133">Transmembrane helix</keyword>
<dbReference type="InterPro" id="IPR000719">
    <property type="entry name" value="Prot_kinase_dom"/>
</dbReference>
<feature type="binding site" evidence="17">
    <location>
        <position position="364"/>
    </location>
    <ligand>
        <name>ATP</name>
        <dbReference type="ChEBI" id="CHEBI:30616"/>
    </ligand>
</feature>
<dbReference type="FunFam" id="3.30.200.20:FF:000142">
    <property type="entry name" value="Cysteine-rich receptor-like protein kinase 10"/>
    <property type="match status" value="1"/>
</dbReference>
<evidence type="ECO:0000256" key="17">
    <source>
        <dbReference type="PROSITE-ProRule" id="PRU10141"/>
    </source>
</evidence>
<evidence type="ECO:0000256" key="13">
    <source>
        <dbReference type="ARBA" id="ARBA00023170"/>
    </source>
</evidence>
<sequence>MCLLKSSLTPFILLSLFIIGFLSFASDSEASPIYSSSVCTDGSYFSPNTTFQTNLNLLLSSLVSNATLGHGFYRTSVAKGSPDEVKGLFLCRGDIAPTICEDCVSTAAENITNLCTNTTESIIWYDECMLRYSNLSFLNNIVPSTNLRNKNNVPDSDRDFFSTLLSTTLNNLTGTATNSGSGNKFATKEVELTRMSEKLYTLAQCTPDLSTFDCNMCFSSAISSLPNCCNGTRGARSLLPGCNVRFELYPFYNVSAITQPPLPPPSSGKSNTSIIVAIVVPIVVAIALFLLGCCFLRKRASKDYNTFIQDSIPDDLKDTESLQFDLATIGVATNNFSDENKIGRGGFGVVYKGILPDGQVIAVKRLSVTSLQGPVEFRNEAGLVAKLQHRNLVRLLGFCLEGHEKLLIYEYIPNKSLDHFLFDPLKQTELDWSTRYNIIVGIARGILYLHEDSLIKIIHRDLKASNVLLDENMNPKISDFGMAKIFQADQAQINTGRIVGTYGYMSPEYAMRGQFSVKSDVFSFGVLVLEIVSGKKNTDFFQSQHADDLLSYAWNNWSGNTPLNLLDPTLRGSYSRNEVIRCIHIGLLCVQENPNDRPSMATIALMLNSYSVTLSLPRQPASFLRGRTPTRVKDGLDSSQSTTCSIPWSTNEVSITELHPR</sequence>
<evidence type="ECO:0000259" key="21">
    <source>
        <dbReference type="PROSITE" id="PS51473"/>
    </source>
</evidence>
<evidence type="ECO:0000256" key="6">
    <source>
        <dbReference type="ARBA" id="ARBA00022729"/>
    </source>
</evidence>
<dbReference type="GO" id="GO:0042742">
    <property type="term" value="P:defense response to bacterium"/>
    <property type="evidence" value="ECO:0007669"/>
    <property type="project" value="TreeGrafter"/>
</dbReference>
<dbReference type="AlphaFoldDB" id="A0AAV1VTY1"/>
<feature type="transmembrane region" description="Helical" evidence="18">
    <location>
        <begin position="274"/>
        <end position="296"/>
    </location>
</feature>
<feature type="domain" description="Protein kinase" evidence="20">
    <location>
        <begin position="336"/>
        <end position="611"/>
    </location>
</feature>
<organism evidence="22 23">
    <name type="scientific">Lupinus luteus</name>
    <name type="common">European yellow lupine</name>
    <dbReference type="NCBI Taxonomy" id="3873"/>
    <lineage>
        <taxon>Eukaryota</taxon>
        <taxon>Viridiplantae</taxon>
        <taxon>Streptophyta</taxon>
        <taxon>Embryophyta</taxon>
        <taxon>Tracheophyta</taxon>
        <taxon>Spermatophyta</taxon>
        <taxon>Magnoliopsida</taxon>
        <taxon>eudicotyledons</taxon>
        <taxon>Gunneridae</taxon>
        <taxon>Pentapetalae</taxon>
        <taxon>rosids</taxon>
        <taxon>fabids</taxon>
        <taxon>Fabales</taxon>
        <taxon>Fabaceae</taxon>
        <taxon>Papilionoideae</taxon>
        <taxon>50 kb inversion clade</taxon>
        <taxon>genistoids sensu lato</taxon>
        <taxon>core genistoids</taxon>
        <taxon>Genisteae</taxon>
        <taxon>Lupinus</taxon>
    </lineage>
</organism>
<dbReference type="InterPro" id="IPR038408">
    <property type="entry name" value="GNK2_sf"/>
</dbReference>
<evidence type="ECO:0000256" key="16">
    <source>
        <dbReference type="ARBA" id="ARBA00047951"/>
    </source>
</evidence>
<evidence type="ECO:0000256" key="7">
    <source>
        <dbReference type="ARBA" id="ARBA00022737"/>
    </source>
</evidence>
<comment type="caution">
    <text evidence="22">The sequence shown here is derived from an EMBL/GenBank/DDBJ whole genome shotgun (WGS) entry which is preliminary data.</text>
</comment>
<dbReference type="Gene3D" id="3.30.430.20">
    <property type="entry name" value="Gnk2 domain, C-X8-C-X2-C motif"/>
    <property type="match status" value="2"/>
</dbReference>
<dbReference type="FunFam" id="1.10.510.10:FF:000129">
    <property type="entry name" value="cysteine-rich receptor-like protein kinase 10"/>
    <property type="match status" value="1"/>
</dbReference>
<evidence type="ECO:0000256" key="9">
    <source>
        <dbReference type="ARBA" id="ARBA00022777"/>
    </source>
</evidence>
<evidence type="ECO:0000256" key="2">
    <source>
        <dbReference type="ARBA" id="ARBA00022527"/>
    </source>
</evidence>
<evidence type="ECO:0000256" key="11">
    <source>
        <dbReference type="ARBA" id="ARBA00022989"/>
    </source>
</evidence>